<dbReference type="AlphaFoldDB" id="A0A1Y2I7Q1"/>
<keyword evidence="2" id="KW-0732">Signal</keyword>
<name>A0A1Y2I7Q1_TRAC3</name>
<protein>
    <submittedName>
        <fullName evidence="3">Uncharacterized protein</fullName>
    </submittedName>
</protein>
<evidence type="ECO:0000256" key="2">
    <source>
        <dbReference type="SAM" id="SignalP"/>
    </source>
</evidence>
<evidence type="ECO:0000256" key="1">
    <source>
        <dbReference type="SAM" id="MobiDB-lite"/>
    </source>
</evidence>
<dbReference type="STRING" id="1353009.A0A1Y2I7Q1"/>
<sequence>MRFPSLSCLPVLFLALCLLVAHSPVSALSIPPNLKSPPRVKSLRSRAPEKWTNAQRLAAGLPPRAPRTYKRATPTAANPLAPAPVKRTAPSPSPSPFAHARPAVNYSGRIVARHPGSDDVVGYLRALSSGVSLGSNESSTTVAFKTPGGNALFSISNGTSSDAEASSTQEASLIGALGTFALGSGSANAVTLENVKQTAPHARPALTGGESAIWTFDVSTQALTAHWVNPDGSHPKTRVAYNAHNGTLLLTGDVDAYNQAHADEPLSEVALYFESE</sequence>
<feature type="chain" id="PRO_5013231678" evidence="2">
    <location>
        <begin position="28"/>
        <end position="276"/>
    </location>
</feature>
<evidence type="ECO:0000313" key="4">
    <source>
        <dbReference type="Proteomes" id="UP000193067"/>
    </source>
</evidence>
<dbReference type="OrthoDB" id="3167181at2759"/>
<feature type="signal peptide" evidence="2">
    <location>
        <begin position="1"/>
        <end position="27"/>
    </location>
</feature>
<gene>
    <name evidence="3" type="ORF">PYCCODRAFT_1472054</name>
</gene>
<feature type="compositionally biased region" description="Low complexity" evidence="1">
    <location>
        <begin position="72"/>
        <end position="84"/>
    </location>
</feature>
<evidence type="ECO:0000313" key="3">
    <source>
        <dbReference type="EMBL" id="OSC97168.1"/>
    </source>
</evidence>
<keyword evidence="4" id="KW-1185">Reference proteome</keyword>
<dbReference type="Proteomes" id="UP000193067">
    <property type="component" value="Unassembled WGS sequence"/>
</dbReference>
<accession>A0A1Y2I7Q1</accession>
<reference evidence="3 4" key="1">
    <citation type="journal article" date="2015" name="Biotechnol. Biofuels">
        <title>Enhanced degradation of softwood versus hardwood by the white-rot fungus Pycnoporus coccineus.</title>
        <authorList>
            <person name="Couturier M."/>
            <person name="Navarro D."/>
            <person name="Chevret D."/>
            <person name="Henrissat B."/>
            <person name="Piumi F."/>
            <person name="Ruiz-Duenas F.J."/>
            <person name="Martinez A.T."/>
            <person name="Grigoriev I.V."/>
            <person name="Riley R."/>
            <person name="Lipzen A."/>
            <person name="Berrin J.G."/>
            <person name="Master E.R."/>
            <person name="Rosso M.N."/>
        </authorList>
    </citation>
    <scope>NUCLEOTIDE SEQUENCE [LARGE SCALE GENOMIC DNA]</scope>
    <source>
        <strain evidence="3 4">BRFM310</strain>
    </source>
</reference>
<feature type="region of interest" description="Disordered" evidence="1">
    <location>
        <begin position="30"/>
        <end position="100"/>
    </location>
</feature>
<dbReference type="EMBL" id="KZ084156">
    <property type="protein sequence ID" value="OSC97168.1"/>
    <property type="molecule type" value="Genomic_DNA"/>
</dbReference>
<organism evidence="3 4">
    <name type="scientific">Trametes coccinea (strain BRFM310)</name>
    <name type="common">Pycnoporus coccineus</name>
    <dbReference type="NCBI Taxonomy" id="1353009"/>
    <lineage>
        <taxon>Eukaryota</taxon>
        <taxon>Fungi</taxon>
        <taxon>Dikarya</taxon>
        <taxon>Basidiomycota</taxon>
        <taxon>Agaricomycotina</taxon>
        <taxon>Agaricomycetes</taxon>
        <taxon>Polyporales</taxon>
        <taxon>Polyporaceae</taxon>
        <taxon>Trametes</taxon>
    </lineage>
</organism>
<proteinExistence type="predicted"/>